<dbReference type="Proteomes" id="UP001221757">
    <property type="component" value="Unassembled WGS sequence"/>
</dbReference>
<evidence type="ECO:0000313" key="3">
    <source>
        <dbReference type="EMBL" id="KAJ7693920.1"/>
    </source>
</evidence>
<reference evidence="3" key="1">
    <citation type="submission" date="2023-03" db="EMBL/GenBank/DDBJ databases">
        <title>Massive genome expansion in bonnet fungi (Mycena s.s.) driven by repeated elements and novel gene families across ecological guilds.</title>
        <authorList>
            <consortium name="Lawrence Berkeley National Laboratory"/>
            <person name="Harder C.B."/>
            <person name="Miyauchi S."/>
            <person name="Viragh M."/>
            <person name="Kuo A."/>
            <person name="Thoen E."/>
            <person name="Andreopoulos B."/>
            <person name="Lu D."/>
            <person name="Skrede I."/>
            <person name="Drula E."/>
            <person name="Henrissat B."/>
            <person name="Morin E."/>
            <person name="Kohler A."/>
            <person name="Barry K."/>
            <person name="LaButti K."/>
            <person name="Morin E."/>
            <person name="Salamov A."/>
            <person name="Lipzen A."/>
            <person name="Mereny Z."/>
            <person name="Hegedus B."/>
            <person name="Baldrian P."/>
            <person name="Stursova M."/>
            <person name="Weitz H."/>
            <person name="Taylor A."/>
            <person name="Grigoriev I.V."/>
            <person name="Nagy L.G."/>
            <person name="Martin F."/>
            <person name="Kauserud H."/>
        </authorList>
    </citation>
    <scope>NUCLEOTIDE SEQUENCE</scope>
    <source>
        <strain evidence="3">CBHHK067</strain>
    </source>
</reference>
<organism evidence="3 4">
    <name type="scientific">Mycena rosella</name>
    <name type="common">Pink bonnet</name>
    <name type="synonym">Agaricus rosellus</name>
    <dbReference type="NCBI Taxonomy" id="1033263"/>
    <lineage>
        <taxon>Eukaryota</taxon>
        <taxon>Fungi</taxon>
        <taxon>Dikarya</taxon>
        <taxon>Basidiomycota</taxon>
        <taxon>Agaricomycotina</taxon>
        <taxon>Agaricomycetes</taxon>
        <taxon>Agaricomycetidae</taxon>
        <taxon>Agaricales</taxon>
        <taxon>Marasmiineae</taxon>
        <taxon>Mycenaceae</taxon>
        <taxon>Mycena</taxon>
    </lineage>
</organism>
<dbReference type="AlphaFoldDB" id="A0AAD7DM23"/>
<dbReference type="InterPro" id="IPR046528">
    <property type="entry name" value="DUF6593"/>
</dbReference>
<dbReference type="EMBL" id="JARKIE010000044">
    <property type="protein sequence ID" value="KAJ7693920.1"/>
    <property type="molecule type" value="Genomic_DNA"/>
</dbReference>
<keyword evidence="4" id="KW-1185">Reference proteome</keyword>
<dbReference type="Pfam" id="PF20236">
    <property type="entry name" value="DUF6593"/>
    <property type="match status" value="1"/>
</dbReference>
<gene>
    <name evidence="3" type="ORF">B0H17DRAFT_482784</name>
</gene>
<evidence type="ECO:0000259" key="2">
    <source>
        <dbReference type="Pfam" id="PF20236"/>
    </source>
</evidence>
<feature type="compositionally biased region" description="Polar residues" evidence="1">
    <location>
        <begin position="1"/>
        <end position="29"/>
    </location>
</feature>
<protein>
    <recommendedName>
        <fullName evidence="2">DUF6593 domain-containing protein</fullName>
    </recommendedName>
</protein>
<evidence type="ECO:0000313" key="4">
    <source>
        <dbReference type="Proteomes" id="UP001221757"/>
    </source>
</evidence>
<feature type="region of interest" description="Disordered" evidence="1">
    <location>
        <begin position="1"/>
        <end position="110"/>
    </location>
</feature>
<comment type="caution">
    <text evidence="3">The sequence shown here is derived from an EMBL/GenBank/DDBJ whole genome shotgun (WGS) entry which is preliminary data.</text>
</comment>
<proteinExistence type="predicted"/>
<feature type="domain" description="DUF6593" evidence="2">
    <location>
        <begin position="135"/>
        <end position="254"/>
    </location>
</feature>
<name>A0AAD7DM23_MYCRO</name>
<feature type="compositionally biased region" description="Low complexity" evidence="1">
    <location>
        <begin position="30"/>
        <end position="59"/>
    </location>
</feature>
<accession>A0AAD7DM23</accession>
<sequence length="286" mass="31685">MSGQYSNNWQPQASYNSQQQYPSYGHQQTQGSYGPPQGSHGPPQGSYGPPQPQGSYGQHAPQGSYGQQAPPPPAYGSQAPHYPQTDAKYPDEKVAHRPPQAQQSAGHDPRFVSFQFSGTKKTIRDSRVTDPWGRTVLTIASTKKESTLHNMQGQVLAVIEWNHSLPRIRYRGAEVKSKEMFPLERKQMIRGMTHEGRSYGWKGMMPEREAVGLYSPSSPEKCLAYWHNEDHEIFLKASPEVYESGMLDICLIAVFMMNCGVELEDHGHGGPNFALVGAISALINAA</sequence>
<evidence type="ECO:0000256" key="1">
    <source>
        <dbReference type="SAM" id="MobiDB-lite"/>
    </source>
</evidence>